<name>E1LB42_9FIRM</name>
<organism evidence="6 7">
    <name type="scientific">Veillonella atypica ACS-134-V-Col7a</name>
    <dbReference type="NCBI Taxonomy" id="866778"/>
    <lineage>
        <taxon>Bacteria</taxon>
        <taxon>Bacillati</taxon>
        <taxon>Bacillota</taxon>
        <taxon>Negativicutes</taxon>
        <taxon>Veillonellales</taxon>
        <taxon>Veillonellaceae</taxon>
        <taxon>Veillonella</taxon>
    </lineage>
</organism>
<gene>
    <name evidence="6" type="ORF">HMPREF9684_1217</name>
</gene>
<keyword evidence="3" id="KW-0238">DNA-binding</keyword>
<dbReference type="AlphaFoldDB" id="E1LB42"/>
<evidence type="ECO:0000313" key="6">
    <source>
        <dbReference type="EMBL" id="EFL58180.1"/>
    </source>
</evidence>
<dbReference type="Pfam" id="PF00589">
    <property type="entry name" value="Phage_integrase"/>
    <property type="match status" value="1"/>
</dbReference>
<dbReference type="PANTHER" id="PTHR30629:SF2">
    <property type="entry name" value="PROPHAGE INTEGRASE INTS-RELATED"/>
    <property type="match status" value="1"/>
</dbReference>
<evidence type="ECO:0000313" key="7">
    <source>
        <dbReference type="Proteomes" id="UP000005942"/>
    </source>
</evidence>
<dbReference type="PROSITE" id="PS51898">
    <property type="entry name" value="TYR_RECOMBINASE"/>
    <property type="match status" value="1"/>
</dbReference>
<dbReference type="Proteomes" id="UP000005942">
    <property type="component" value="Unassembled WGS sequence"/>
</dbReference>
<dbReference type="GO" id="GO:0015074">
    <property type="term" value="P:DNA integration"/>
    <property type="evidence" value="ECO:0007669"/>
    <property type="project" value="UniProtKB-KW"/>
</dbReference>
<proteinExistence type="inferred from homology"/>
<reference evidence="6 7" key="1">
    <citation type="submission" date="2010-08" db="EMBL/GenBank/DDBJ databases">
        <authorList>
            <person name="Durkin A.S."/>
            <person name="Madupu R."/>
            <person name="Torralba M."/>
            <person name="Gillis M."/>
            <person name="Methe B."/>
            <person name="Sutton G."/>
            <person name="Nelson K.E."/>
        </authorList>
    </citation>
    <scope>NUCLEOTIDE SEQUENCE [LARGE SCALE GENOMIC DNA]</scope>
    <source>
        <strain evidence="6 7">ACS-134-V-Col7a</strain>
    </source>
</reference>
<dbReference type="RefSeq" id="WP_005380126.1">
    <property type="nucleotide sequence ID" value="NZ_AEDS01000033.1"/>
</dbReference>
<evidence type="ECO:0000256" key="2">
    <source>
        <dbReference type="ARBA" id="ARBA00022908"/>
    </source>
</evidence>
<keyword evidence="4" id="KW-0233">DNA recombination</keyword>
<comment type="caution">
    <text evidence="6">The sequence shown here is derived from an EMBL/GenBank/DDBJ whole genome shotgun (WGS) entry which is preliminary data.</text>
</comment>
<accession>E1LB42</accession>
<dbReference type="InterPro" id="IPR011010">
    <property type="entry name" value="DNA_brk_join_enz"/>
</dbReference>
<dbReference type="InterPro" id="IPR010998">
    <property type="entry name" value="Integrase_recombinase_N"/>
</dbReference>
<comment type="similarity">
    <text evidence="1">Belongs to the 'phage' integrase family.</text>
</comment>
<dbReference type="PANTHER" id="PTHR30629">
    <property type="entry name" value="PROPHAGE INTEGRASE"/>
    <property type="match status" value="1"/>
</dbReference>
<protein>
    <submittedName>
        <fullName evidence="6">Site-specific recombinase, phage integrase family</fullName>
    </submittedName>
</protein>
<dbReference type="GO" id="GO:0003677">
    <property type="term" value="F:DNA binding"/>
    <property type="evidence" value="ECO:0007669"/>
    <property type="project" value="UniProtKB-KW"/>
</dbReference>
<dbReference type="Gene3D" id="1.10.150.130">
    <property type="match status" value="1"/>
</dbReference>
<evidence type="ECO:0000256" key="4">
    <source>
        <dbReference type="ARBA" id="ARBA00023172"/>
    </source>
</evidence>
<evidence type="ECO:0000256" key="3">
    <source>
        <dbReference type="ARBA" id="ARBA00023125"/>
    </source>
</evidence>
<evidence type="ECO:0000259" key="5">
    <source>
        <dbReference type="PROSITE" id="PS51898"/>
    </source>
</evidence>
<sequence length="360" mass="40855">MAMKRANGTGTVYKMKHKALRKPYRAVVTLGYDSEGKPLRKSIGTFTTQKEAYNALSAYDANAPQYETKDTTFGQCWEWMIEDKMRKGVQLDKGGYPHNKKKMLHLMNIPIKNIRLAHLQAIIDDHSHMSGPALAQIKTAMNGCFLAAIRNDVIDKNYASLVTLPAKEKSTLHKPFLPAEIYDLWQLSNTDEYARIMLCLIYTGMRPGEIKSIKFADVHIKERYMIGGIKTDASKNRIIPIANCIMPFIRKWYSASRFEHGEYMLPTSTPKNIQMALSRYLKMKVPGHLPHDGRHTFATLLTQIGTSDAMTKTLMGHSHKDVTNQVYIHRDVDELISVVNQIPHGEAILSVKDVIKRHEG</sequence>
<dbReference type="InterPro" id="IPR002104">
    <property type="entry name" value="Integrase_catalytic"/>
</dbReference>
<evidence type="ECO:0000256" key="1">
    <source>
        <dbReference type="ARBA" id="ARBA00008857"/>
    </source>
</evidence>
<dbReference type="CDD" id="cd00397">
    <property type="entry name" value="DNA_BRE_C"/>
    <property type="match status" value="1"/>
</dbReference>
<feature type="domain" description="Tyr recombinase" evidence="5">
    <location>
        <begin position="171"/>
        <end position="340"/>
    </location>
</feature>
<keyword evidence="2" id="KW-0229">DNA integration</keyword>
<dbReference type="EMBL" id="AEDS01000033">
    <property type="protein sequence ID" value="EFL58180.1"/>
    <property type="molecule type" value="Genomic_DNA"/>
</dbReference>
<dbReference type="InterPro" id="IPR050808">
    <property type="entry name" value="Phage_Integrase"/>
</dbReference>
<dbReference type="InterPro" id="IPR013762">
    <property type="entry name" value="Integrase-like_cat_sf"/>
</dbReference>
<dbReference type="Gene3D" id="1.10.443.10">
    <property type="entry name" value="Intergrase catalytic core"/>
    <property type="match status" value="1"/>
</dbReference>
<dbReference type="SUPFAM" id="SSF56349">
    <property type="entry name" value="DNA breaking-rejoining enzymes"/>
    <property type="match status" value="1"/>
</dbReference>
<dbReference type="GO" id="GO:0006310">
    <property type="term" value="P:DNA recombination"/>
    <property type="evidence" value="ECO:0007669"/>
    <property type="project" value="UniProtKB-KW"/>
</dbReference>